<reference evidence="3 5" key="2">
    <citation type="submission" date="2018-12" db="EMBL/GenBank/DDBJ databases">
        <authorList>
            <person name="hu s."/>
            <person name="Xu Y."/>
            <person name="Xu B."/>
            <person name="Li F."/>
        </authorList>
    </citation>
    <scope>NUCLEOTIDE SEQUENCE [LARGE SCALE GENOMIC DNA]</scope>
    <source>
        <strain evidence="3 5">KSW2-17</strain>
    </source>
</reference>
<organism evidence="2 4">
    <name type="scientific">Labedella gwakjiensis</name>
    <dbReference type="NCBI Taxonomy" id="390269"/>
    <lineage>
        <taxon>Bacteria</taxon>
        <taxon>Bacillati</taxon>
        <taxon>Actinomycetota</taxon>
        <taxon>Actinomycetes</taxon>
        <taxon>Micrococcales</taxon>
        <taxon>Microbacteriaceae</taxon>
        <taxon>Labedella</taxon>
    </lineage>
</organism>
<feature type="transmembrane region" description="Helical" evidence="1">
    <location>
        <begin position="178"/>
        <end position="200"/>
    </location>
</feature>
<gene>
    <name evidence="2" type="ORF">CLV49_2492</name>
    <name evidence="3" type="ORF">ELQ93_06770</name>
</gene>
<comment type="caution">
    <text evidence="2">The sequence shown here is derived from an EMBL/GenBank/DDBJ whole genome shotgun (WGS) entry which is preliminary data.</text>
</comment>
<keyword evidence="1" id="KW-0812">Transmembrane</keyword>
<dbReference type="EMBL" id="PYAU01000001">
    <property type="protein sequence ID" value="PSL38863.1"/>
    <property type="molecule type" value="Genomic_DNA"/>
</dbReference>
<evidence type="ECO:0000313" key="2">
    <source>
        <dbReference type="EMBL" id="PSL38863.1"/>
    </source>
</evidence>
<dbReference type="Proteomes" id="UP000241203">
    <property type="component" value="Unassembled WGS sequence"/>
</dbReference>
<feature type="transmembrane region" description="Helical" evidence="1">
    <location>
        <begin position="101"/>
        <end position="120"/>
    </location>
</feature>
<feature type="transmembrane region" description="Helical" evidence="1">
    <location>
        <begin position="126"/>
        <end position="145"/>
    </location>
</feature>
<accession>A0A2P8GY07</accession>
<dbReference type="Proteomes" id="UP000268291">
    <property type="component" value="Unassembled WGS sequence"/>
</dbReference>
<keyword evidence="1" id="KW-1133">Transmembrane helix</keyword>
<evidence type="ECO:0000313" key="4">
    <source>
        <dbReference type="Proteomes" id="UP000241203"/>
    </source>
</evidence>
<evidence type="ECO:0000313" key="5">
    <source>
        <dbReference type="Proteomes" id="UP000268291"/>
    </source>
</evidence>
<evidence type="ECO:0000313" key="3">
    <source>
        <dbReference type="EMBL" id="RUQ86672.1"/>
    </source>
</evidence>
<feature type="transmembrane region" description="Helical" evidence="1">
    <location>
        <begin position="68"/>
        <end position="89"/>
    </location>
</feature>
<reference evidence="2 4" key="1">
    <citation type="submission" date="2018-03" db="EMBL/GenBank/DDBJ databases">
        <title>Genomic Encyclopedia of Archaeal and Bacterial Type Strains, Phase II (KMG-II): from individual species to whole genera.</title>
        <authorList>
            <person name="Goeker M."/>
        </authorList>
    </citation>
    <scope>NUCLEOTIDE SEQUENCE [LARGE SCALE GENOMIC DNA]</scope>
    <source>
        <strain evidence="2 4">DSM 21548</strain>
    </source>
</reference>
<keyword evidence="5" id="KW-1185">Reference proteome</keyword>
<feature type="transmembrane region" description="Helical" evidence="1">
    <location>
        <begin position="152"/>
        <end position="172"/>
    </location>
</feature>
<evidence type="ECO:0000256" key="1">
    <source>
        <dbReference type="SAM" id="Phobius"/>
    </source>
</evidence>
<dbReference type="RefSeq" id="WP_106563806.1">
    <property type="nucleotide sequence ID" value="NZ_PYAU01000001.1"/>
</dbReference>
<dbReference type="AlphaFoldDB" id="A0A2P8GY07"/>
<protein>
    <submittedName>
        <fullName evidence="2">Uncharacterized protein</fullName>
    </submittedName>
</protein>
<feature type="transmembrane region" description="Helical" evidence="1">
    <location>
        <begin position="32"/>
        <end position="56"/>
    </location>
</feature>
<sequence length="407" mass="43838">MSAPSGGIDPSLGLEWQTDRVRRAGLRETSLLTLNTSQLGVGLGLAGGLLFLHAFWRFLDHLNEFPRLPLNLASWAILFVTVALVTVALRAAGFIFSTRLFWGMVLSLTAAAVLDFAAIWQHVTDGLYPTSAIAVGAVLLGASSLRPAREIVIASAILGGGLTLGVLVPGPAEEQLGPLLLFLVLAMVPPVIAASILGSYRRHILLALDRVLTQSAISAPVVLTAGVLGSAELAELDHEVEELFDDVATGREPLPLSPERADQASALATELRRHLVAGHHNTWLSHAVSESEFLSDHVTIDDAKGLSARLDQLQRDGLLSGLWMLMSSAARMQATARVSLIERKEQPRSDVRRILIAIDVDGISRSRVEAITWASLRRVGRYTDTTTPLGLRVDIETEVPPPSDQQR</sequence>
<proteinExistence type="predicted"/>
<dbReference type="OrthoDB" id="5124978at2"/>
<dbReference type="EMBL" id="RZGY01000001">
    <property type="protein sequence ID" value="RUQ86672.1"/>
    <property type="molecule type" value="Genomic_DNA"/>
</dbReference>
<keyword evidence="1" id="KW-0472">Membrane</keyword>
<name>A0A2P8GY07_9MICO</name>